<dbReference type="Pfam" id="PF03372">
    <property type="entry name" value="Exo_endo_phos"/>
    <property type="match status" value="1"/>
</dbReference>
<sequence length="227" mass="25686">MDPAVWPKNACVNSFFIPTGATPKSGLSFNPNLMLLNIQSINSDKICDVILELNSHKSINIICLTELWESNDSIGNVNIEGFILASCYLRGNSIRGGGVGIWVRKGLNFNFNNKLNSRIKQYCVDKHSEFCIISFKDKKNNSYVILNCYRSPSGDLSIFLNNLEGILNYLYKPNIRFVICGDFNVDTRNMTNDHVNLFNVLLNFNINFNLVNWPNRVTDTSVTTLDN</sequence>
<protein>
    <submittedName>
        <fullName evidence="2">Uncharacterized protein LOC114349096</fullName>
    </submittedName>
</protein>
<dbReference type="AlphaFoldDB" id="A0A6P7HI49"/>
<dbReference type="PANTHER" id="PTHR33776:SF4">
    <property type="entry name" value="ENDONUCLEASE_EXONUCLEASE_PHOSPHATASE DOMAIN-CONTAINING PROTEIN"/>
    <property type="match status" value="1"/>
</dbReference>
<organism evidence="2">
    <name type="scientific">Diabrotica virgifera virgifera</name>
    <name type="common">western corn rootworm</name>
    <dbReference type="NCBI Taxonomy" id="50390"/>
    <lineage>
        <taxon>Eukaryota</taxon>
        <taxon>Metazoa</taxon>
        <taxon>Ecdysozoa</taxon>
        <taxon>Arthropoda</taxon>
        <taxon>Hexapoda</taxon>
        <taxon>Insecta</taxon>
        <taxon>Pterygota</taxon>
        <taxon>Neoptera</taxon>
        <taxon>Endopterygota</taxon>
        <taxon>Coleoptera</taxon>
        <taxon>Polyphaga</taxon>
        <taxon>Cucujiformia</taxon>
        <taxon>Chrysomeloidea</taxon>
        <taxon>Chrysomelidae</taxon>
        <taxon>Galerucinae</taxon>
        <taxon>Diabroticina</taxon>
        <taxon>Diabroticites</taxon>
        <taxon>Diabrotica</taxon>
    </lineage>
</organism>
<feature type="domain" description="Endonuclease/exonuclease/phosphatase" evidence="1">
    <location>
        <begin position="36"/>
        <end position="222"/>
    </location>
</feature>
<dbReference type="Gene3D" id="3.60.10.10">
    <property type="entry name" value="Endonuclease/exonuclease/phosphatase"/>
    <property type="match status" value="1"/>
</dbReference>
<feature type="non-terminal residue" evidence="2">
    <location>
        <position position="227"/>
    </location>
</feature>
<dbReference type="InterPro" id="IPR005135">
    <property type="entry name" value="Endo/exonuclease/phosphatase"/>
</dbReference>
<dbReference type="GO" id="GO:0003824">
    <property type="term" value="F:catalytic activity"/>
    <property type="evidence" value="ECO:0007669"/>
    <property type="project" value="InterPro"/>
</dbReference>
<dbReference type="SUPFAM" id="SSF56219">
    <property type="entry name" value="DNase I-like"/>
    <property type="match status" value="1"/>
</dbReference>
<dbReference type="PANTHER" id="PTHR33776">
    <property type="entry name" value="ENDO/EXONUCLEASE/PHOSPHATASE DOMAIN-CONTAINING PROTEIN"/>
    <property type="match status" value="1"/>
</dbReference>
<name>A0A6P7HI49_DIAVI</name>
<dbReference type="InterPro" id="IPR036691">
    <property type="entry name" value="Endo/exonu/phosph_ase_sf"/>
</dbReference>
<gene>
    <name evidence="2" type="primary">LOC114349096</name>
</gene>
<dbReference type="InParanoid" id="A0A6P7HI49"/>
<evidence type="ECO:0000259" key="1">
    <source>
        <dbReference type="Pfam" id="PF03372"/>
    </source>
</evidence>
<proteinExistence type="predicted"/>
<dbReference type="RefSeq" id="XP_028155305.1">
    <property type="nucleotide sequence ID" value="XM_028299504.1"/>
</dbReference>
<accession>A0A6P7HI49</accession>
<evidence type="ECO:0000313" key="2">
    <source>
        <dbReference type="RefSeq" id="XP_028155305.1"/>
    </source>
</evidence>
<reference evidence="2" key="1">
    <citation type="submission" date="2025-08" db="UniProtKB">
        <authorList>
            <consortium name="RefSeq"/>
        </authorList>
    </citation>
    <scope>IDENTIFICATION</scope>
    <source>
        <tissue evidence="2">Whole insect</tissue>
    </source>
</reference>